<name>A0ABT2U743_9FIRM</name>
<sequence>MIKDIFRQVTAGALSALTLLTSVPLAAAVDSGIMPLADEDNEASSIEINVGEVYTIADRGVQKAWFQQNGAPRNVWPMFT</sequence>
<keyword evidence="3" id="KW-1185">Reference proteome</keyword>
<organism evidence="2 3">
    <name type="scientific">Agathobaculum ammoniilyticum</name>
    <dbReference type="NCBI Taxonomy" id="2981778"/>
    <lineage>
        <taxon>Bacteria</taxon>
        <taxon>Bacillati</taxon>
        <taxon>Bacillota</taxon>
        <taxon>Clostridia</taxon>
        <taxon>Eubacteriales</taxon>
        <taxon>Butyricicoccaceae</taxon>
        <taxon>Agathobaculum</taxon>
    </lineage>
</organism>
<protein>
    <submittedName>
        <fullName evidence="2">Uncharacterized protein</fullName>
    </submittedName>
</protein>
<feature type="chain" id="PRO_5047451078" evidence="1">
    <location>
        <begin position="28"/>
        <end position="80"/>
    </location>
</feature>
<dbReference type="Proteomes" id="UP001652397">
    <property type="component" value="Unassembled WGS sequence"/>
</dbReference>
<gene>
    <name evidence="2" type="ORF">OCV66_10930</name>
</gene>
<evidence type="ECO:0000313" key="2">
    <source>
        <dbReference type="EMBL" id="MCU6789594.1"/>
    </source>
</evidence>
<keyword evidence="1" id="KW-0732">Signal</keyword>
<feature type="signal peptide" evidence="1">
    <location>
        <begin position="1"/>
        <end position="27"/>
    </location>
</feature>
<evidence type="ECO:0000256" key="1">
    <source>
        <dbReference type="SAM" id="SignalP"/>
    </source>
</evidence>
<accession>A0ABT2U743</accession>
<reference evidence="2 3" key="1">
    <citation type="journal article" date="2021" name="ISME Commun">
        <title>Automated analysis of genomic sequences facilitates high-throughput and comprehensive description of bacteria.</title>
        <authorList>
            <person name="Hitch T.C.A."/>
        </authorList>
    </citation>
    <scope>NUCLEOTIDE SEQUENCE [LARGE SCALE GENOMIC DNA]</scope>
    <source>
        <strain evidence="2 3">Sanger_34</strain>
    </source>
</reference>
<feature type="non-terminal residue" evidence="2">
    <location>
        <position position="80"/>
    </location>
</feature>
<evidence type="ECO:0000313" key="3">
    <source>
        <dbReference type="Proteomes" id="UP001652397"/>
    </source>
</evidence>
<dbReference type="RefSeq" id="WP_262564466.1">
    <property type="nucleotide sequence ID" value="NZ_JAOQJE010000009.1"/>
</dbReference>
<proteinExistence type="predicted"/>
<comment type="caution">
    <text evidence="2">The sequence shown here is derived from an EMBL/GenBank/DDBJ whole genome shotgun (WGS) entry which is preliminary data.</text>
</comment>
<dbReference type="EMBL" id="JAOQJE010000009">
    <property type="protein sequence ID" value="MCU6789594.1"/>
    <property type="molecule type" value="Genomic_DNA"/>
</dbReference>